<keyword evidence="15" id="KW-1185">Reference proteome</keyword>
<evidence type="ECO:0000256" key="11">
    <source>
        <dbReference type="ARBA" id="ARBA00049047"/>
    </source>
</evidence>
<dbReference type="InterPro" id="IPR036052">
    <property type="entry name" value="TrpB-like_PALP_sf"/>
</dbReference>
<dbReference type="FunFam" id="3.40.50.1100:FF:000004">
    <property type="entry name" value="Tryptophan synthase beta chain"/>
    <property type="match status" value="1"/>
</dbReference>
<dbReference type="EC" id="4.2.1.20" evidence="12"/>
<evidence type="ECO:0000259" key="13">
    <source>
        <dbReference type="Pfam" id="PF00291"/>
    </source>
</evidence>
<dbReference type="InterPro" id="IPR023026">
    <property type="entry name" value="Trp_synth_beta/beta-like"/>
</dbReference>
<evidence type="ECO:0000256" key="3">
    <source>
        <dbReference type="ARBA" id="ARBA00004733"/>
    </source>
</evidence>
<comment type="subunit">
    <text evidence="5 12">Tetramer of two alpha and two beta chains.</text>
</comment>
<keyword evidence="10 12" id="KW-0456">Lyase</keyword>
<dbReference type="CDD" id="cd06446">
    <property type="entry name" value="Trp-synth_B"/>
    <property type="match status" value="1"/>
</dbReference>
<comment type="function">
    <text evidence="2 12">The beta subunit is responsible for the synthesis of L-tryptophan from indole and L-serine.</text>
</comment>
<name>A0A1N7AX41_9FIRM</name>
<proteinExistence type="inferred from homology"/>
<dbReference type="EMBL" id="FTNC01000026">
    <property type="protein sequence ID" value="SIR43727.1"/>
    <property type="molecule type" value="Genomic_DNA"/>
</dbReference>
<dbReference type="PIRSF" id="PIRSF001413">
    <property type="entry name" value="Trp_syn_beta"/>
    <property type="match status" value="1"/>
</dbReference>
<dbReference type="Pfam" id="PF00291">
    <property type="entry name" value="PALP"/>
    <property type="match status" value="1"/>
</dbReference>
<evidence type="ECO:0000256" key="8">
    <source>
        <dbReference type="ARBA" id="ARBA00022898"/>
    </source>
</evidence>
<dbReference type="RefSeq" id="WP_076545894.1">
    <property type="nucleotide sequence ID" value="NZ_FTNC01000026.1"/>
</dbReference>
<dbReference type="OrthoDB" id="9766131at2"/>
<evidence type="ECO:0000313" key="14">
    <source>
        <dbReference type="EMBL" id="SIR43727.1"/>
    </source>
</evidence>
<keyword evidence="6 12" id="KW-0028">Amino-acid biosynthesis</keyword>
<comment type="similarity">
    <text evidence="4 12">Belongs to the TrpB family.</text>
</comment>
<dbReference type="PROSITE" id="PS00168">
    <property type="entry name" value="TRP_SYNTHASE_BETA"/>
    <property type="match status" value="1"/>
</dbReference>
<dbReference type="GO" id="GO:0004834">
    <property type="term" value="F:tryptophan synthase activity"/>
    <property type="evidence" value="ECO:0007669"/>
    <property type="project" value="UniProtKB-UniRule"/>
</dbReference>
<dbReference type="InterPro" id="IPR006653">
    <property type="entry name" value="Trp_synth_b_CS"/>
</dbReference>
<dbReference type="NCBIfam" id="TIGR00263">
    <property type="entry name" value="trpB"/>
    <property type="match status" value="1"/>
</dbReference>
<dbReference type="PANTHER" id="PTHR48077">
    <property type="entry name" value="TRYPTOPHAN SYNTHASE-RELATED"/>
    <property type="match status" value="1"/>
</dbReference>
<dbReference type="PANTHER" id="PTHR48077:SF3">
    <property type="entry name" value="TRYPTOPHAN SYNTHASE"/>
    <property type="match status" value="1"/>
</dbReference>
<dbReference type="HAMAP" id="MF_00133">
    <property type="entry name" value="Trp_synth_beta"/>
    <property type="match status" value="1"/>
</dbReference>
<evidence type="ECO:0000313" key="15">
    <source>
        <dbReference type="Proteomes" id="UP000185669"/>
    </source>
</evidence>
<evidence type="ECO:0000256" key="10">
    <source>
        <dbReference type="ARBA" id="ARBA00023239"/>
    </source>
</evidence>
<protein>
    <recommendedName>
        <fullName evidence="12">Tryptophan synthase beta chain</fullName>
        <ecNumber evidence="12">4.2.1.20</ecNumber>
    </recommendedName>
</protein>
<organism evidence="14 15">
    <name type="scientific">Halanaerobium kushneri</name>
    <dbReference type="NCBI Taxonomy" id="56779"/>
    <lineage>
        <taxon>Bacteria</taxon>
        <taxon>Bacillati</taxon>
        <taxon>Bacillota</taxon>
        <taxon>Clostridia</taxon>
        <taxon>Halanaerobiales</taxon>
        <taxon>Halanaerobiaceae</taxon>
        <taxon>Halanaerobium</taxon>
    </lineage>
</organism>
<evidence type="ECO:0000256" key="2">
    <source>
        <dbReference type="ARBA" id="ARBA00002786"/>
    </source>
</evidence>
<dbReference type="SUPFAM" id="SSF53686">
    <property type="entry name" value="Tryptophan synthase beta subunit-like PLP-dependent enzymes"/>
    <property type="match status" value="1"/>
</dbReference>
<dbReference type="InterPro" id="IPR001926">
    <property type="entry name" value="TrpB-like_PALP"/>
</dbReference>
<evidence type="ECO:0000256" key="12">
    <source>
        <dbReference type="HAMAP-Rule" id="MF_00133"/>
    </source>
</evidence>
<evidence type="ECO:0000256" key="6">
    <source>
        <dbReference type="ARBA" id="ARBA00022605"/>
    </source>
</evidence>
<feature type="domain" description="Tryptophan synthase beta chain-like PALP" evidence="13">
    <location>
        <begin position="51"/>
        <end position="375"/>
    </location>
</feature>
<dbReference type="STRING" id="56779.SAMN05421834_12626"/>
<dbReference type="AlphaFoldDB" id="A0A1N7AX41"/>
<sequence>MSRGYFKEFGGRFVPETLMPALDELEEVYLEMKDDPDFVNELKSLLADYSGRPTSLYYAEQLTSYYGGAKIYLKREDLNHTGAHKINNTLGQILLARKMGKKRIIAETGAGQHGVATATVAARFNLECEIYMGAEDIERQALNVYKMEMLGAEVIPVTSGTQTLKDATNEAIRDWVTNVEDTHYIIGSVVGPHPYPEMVRDFQRIIGDECREQIKEKEGRLPDYILACVGGGSNAMGIFYPFVDDQEVNLIGIEASGKGIDSGQHAATLSAGRVGVLHGSKSYLLQDDDGQVIPAYSISAGLDYPGVGPEHSYLKSINRVDYQAATDMEAVAAFKLLSEKEGIIPALESSHALSYLEKLAPELAEDQIIVVNLSGRGDKDINNFKKIREAENNE</sequence>
<keyword evidence="7 12" id="KW-0822">Tryptophan biosynthesis</keyword>
<keyword evidence="9 12" id="KW-0057">Aromatic amino acid biosynthesis</keyword>
<dbReference type="GO" id="GO:0005737">
    <property type="term" value="C:cytoplasm"/>
    <property type="evidence" value="ECO:0007669"/>
    <property type="project" value="TreeGrafter"/>
</dbReference>
<reference evidence="15" key="1">
    <citation type="submission" date="2017-01" db="EMBL/GenBank/DDBJ databases">
        <authorList>
            <person name="Varghese N."/>
            <person name="Submissions S."/>
        </authorList>
    </citation>
    <scope>NUCLEOTIDE SEQUENCE [LARGE SCALE GENOMIC DNA]</scope>
    <source>
        <strain evidence="15">ATCC 700103</strain>
    </source>
</reference>
<dbReference type="Gene3D" id="3.40.50.1100">
    <property type="match status" value="2"/>
</dbReference>
<keyword evidence="8 12" id="KW-0663">Pyridoxal phosphate</keyword>
<feature type="modified residue" description="N6-(pyridoxal phosphate)lysine" evidence="12">
    <location>
        <position position="85"/>
    </location>
</feature>
<gene>
    <name evidence="12" type="primary">trpB</name>
    <name evidence="14" type="ORF">SAMN05421834_12626</name>
</gene>
<dbReference type="Proteomes" id="UP000185669">
    <property type="component" value="Unassembled WGS sequence"/>
</dbReference>
<evidence type="ECO:0000256" key="1">
    <source>
        <dbReference type="ARBA" id="ARBA00001933"/>
    </source>
</evidence>
<comment type="catalytic activity">
    <reaction evidence="11 12">
        <text>(1S,2R)-1-C-(indol-3-yl)glycerol 3-phosphate + L-serine = D-glyceraldehyde 3-phosphate + L-tryptophan + H2O</text>
        <dbReference type="Rhea" id="RHEA:10532"/>
        <dbReference type="ChEBI" id="CHEBI:15377"/>
        <dbReference type="ChEBI" id="CHEBI:33384"/>
        <dbReference type="ChEBI" id="CHEBI:57912"/>
        <dbReference type="ChEBI" id="CHEBI:58866"/>
        <dbReference type="ChEBI" id="CHEBI:59776"/>
        <dbReference type="EC" id="4.2.1.20"/>
    </reaction>
</comment>
<evidence type="ECO:0000256" key="5">
    <source>
        <dbReference type="ARBA" id="ARBA00011270"/>
    </source>
</evidence>
<comment type="pathway">
    <text evidence="3 12">Amino-acid biosynthesis; L-tryptophan biosynthesis; L-tryptophan from chorismate: step 5/5.</text>
</comment>
<accession>A0A1N7AX41</accession>
<evidence type="ECO:0000256" key="7">
    <source>
        <dbReference type="ARBA" id="ARBA00022822"/>
    </source>
</evidence>
<evidence type="ECO:0000256" key="4">
    <source>
        <dbReference type="ARBA" id="ARBA00009982"/>
    </source>
</evidence>
<dbReference type="UniPathway" id="UPA00035">
    <property type="reaction ID" value="UER00044"/>
</dbReference>
<comment type="cofactor">
    <cofactor evidence="1 12">
        <name>pyridoxal 5'-phosphate</name>
        <dbReference type="ChEBI" id="CHEBI:597326"/>
    </cofactor>
</comment>
<dbReference type="FunFam" id="3.40.50.1100:FF:000001">
    <property type="entry name" value="Tryptophan synthase beta chain"/>
    <property type="match status" value="1"/>
</dbReference>
<evidence type="ECO:0000256" key="9">
    <source>
        <dbReference type="ARBA" id="ARBA00023141"/>
    </source>
</evidence>
<dbReference type="InterPro" id="IPR006654">
    <property type="entry name" value="Trp_synth_beta"/>
</dbReference>